<gene>
    <name evidence="1" type="ORF">DL89DRAFT_270254</name>
</gene>
<dbReference type="GeneID" id="63805278"/>
<organism evidence="1 2">
    <name type="scientific">Linderina pennispora</name>
    <dbReference type="NCBI Taxonomy" id="61395"/>
    <lineage>
        <taxon>Eukaryota</taxon>
        <taxon>Fungi</taxon>
        <taxon>Fungi incertae sedis</taxon>
        <taxon>Zoopagomycota</taxon>
        <taxon>Kickxellomycotina</taxon>
        <taxon>Kickxellomycetes</taxon>
        <taxon>Kickxellales</taxon>
        <taxon>Kickxellaceae</taxon>
        <taxon>Linderina</taxon>
    </lineage>
</organism>
<dbReference type="AlphaFoldDB" id="A0A1Y1VZQ1"/>
<reference evidence="1 2" key="1">
    <citation type="submission" date="2016-07" db="EMBL/GenBank/DDBJ databases">
        <title>Pervasive Adenine N6-methylation of Active Genes in Fungi.</title>
        <authorList>
            <consortium name="DOE Joint Genome Institute"/>
            <person name="Mondo S.J."/>
            <person name="Dannebaum R.O."/>
            <person name="Kuo R.C."/>
            <person name="Labutti K."/>
            <person name="Haridas S."/>
            <person name="Kuo A."/>
            <person name="Salamov A."/>
            <person name="Ahrendt S.R."/>
            <person name="Lipzen A."/>
            <person name="Sullivan W."/>
            <person name="Andreopoulos W.B."/>
            <person name="Clum A."/>
            <person name="Lindquist E."/>
            <person name="Daum C."/>
            <person name="Ramamoorthy G.K."/>
            <person name="Gryganskyi A."/>
            <person name="Culley D."/>
            <person name="Magnuson J.K."/>
            <person name="James T.Y."/>
            <person name="O'Malley M.A."/>
            <person name="Stajich J.E."/>
            <person name="Spatafora J.W."/>
            <person name="Visel A."/>
            <person name="Grigoriev I.V."/>
        </authorList>
    </citation>
    <scope>NUCLEOTIDE SEQUENCE [LARGE SCALE GENOMIC DNA]</scope>
    <source>
        <strain evidence="1 2">ATCC 12442</strain>
    </source>
</reference>
<evidence type="ECO:0008006" key="3">
    <source>
        <dbReference type="Google" id="ProtNLM"/>
    </source>
</evidence>
<name>A0A1Y1VZQ1_9FUNG</name>
<keyword evidence="2" id="KW-1185">Reference proteome</keyword>
<sequence length="118" mass="13407">MSDSLHSSTYLPQSLIRLSLPIGSESANHVPRTSGPSLVAMHLIYYDTVHYWDTFRGSLPGSNIFRNLRDLRTLRHYSATLPVATPDTHLSQISFPKLKYLRLSNYPLSTSCHCWHHG</sequence>
<dbReference type="EMBL" id="MCFD01000016">
    <property type="protein sequence ID" value="ORX66334.1"/>
    <property type="molecule type" value="Genomic_DNA"/>
</dbReference>
<proteinExistence type="predicted"/>
<protein>
    <recommendedName>
        <fullName evidence="3">L domain-like protein</fullName>
    </recommendedName>
</protein>
<accession>A0A1Y1VZQ1</accession>
<dbReference type="Proteomes" id="UP000193922">
    <property type="component" value="Unassembled WGS sequence"/>
</dbReference>
<evidence type="ECO:0000313" key="1">
    <source>
        <dbReference type="EMBL" id="ORX66334.1"/>
    </source>
</evidence>
<comment type="caution">
    <text evidence="1">The sequence shown here is derived from an EMBL/GenBank/DDBJ whole genome shotgun (WGS) entry which is preliminary data.</text>
</comment>
<evidence type="ECO:0000313" key="2">
    <source>
        <dbReference type="Proteomes" id="UP000193922"/>
    </source>
</evidence>
<dbReference type="RefSeq" id="XP_040740344.1">
    <property type="nucleotide sequence ID" value="XM_040888630.1"/>
</dbReference>